<accession>A0AAW6SWN6</accession>
<feature type="transmembrane region" description="Helical" evidence="6">
    <location>
        <begin position="144"/>
        <end position="163"/>
    </location>
</feature>
<reference evidence="8" key="1">
    <citation type="submission" date="2023-03" db="EMBL/GenBank/DDBJ databases">
        <title>Bacterial isolates from washroom surfaces on a university campus.</title>
        <authorList>
            <person name="Holman D.B."/>
            <person name="Gzyl K.E."/>
            <person name="Taheri A.E."/>
        </authorList>
    </citation>
    <scope>NUCLEOTIDE SEQUENCE</scope>
    <source>
        <strain evidence="8">RD03</strain>
    </source>
</reference>
<protein>
    <submittedName>
        <fullName evidence="8">ABC transporter permease subunit</fullName>
    </submittedName>
</protein>
<keyword evidence="3 6" id="KW-0812">Transmembrane</keyword>
<evidence type="ECO:0000259" key="7">
    <source>
        <dbReference type="Pfam" id="PF00528"/>
    </source>
</evidence>
<feature type="domain" description="ABC transmembrane type-1" evidence="7">
    <location>
        <begin position="95"/>
        <end position="295"/>
    </location>
</feature>
<evidence type="ECO:0000256" key="4">
    <source>
        <dbReference type="ARBA" id="ARBA00022989"/>
    </source>
</evidence>
<dbReference type="GO" id="GO:0016020">
    <property type="term" value="C:membrane"/>
    <property type="evidence" value="ECO:0007669"/>
    <property type="project" value="UniProtKB-SubCell"/>
</dbReference>
<dbReference type="EMBL" id="JAROYP010000010">
    <property type="protein sequence ID" value="MDH5162620.1"/>
    <property type="molecule type" value="Genomic_DNA"/>
</dbReference>
<dbReference type="RefSeq" id="WP_280617490.1">
    <property type="nucleotide sequence ID" value="NZ_JAROYP010000010.1"/>
</dbReference>
<dbReference type="Pfam" id="PF00528">
    <property type="entry name" value="BPD_transp_1"/>
    <property type="match status" value="1"/>
</dbReference>
<feature type="transmembrane region" description="Helical" evidence="6">
    <location>
        <begin position="117"/>
        <end position="138"/>
    </location>
</feature>
<sequence length="302" mass="34072">MRNWSLIIGSILFTIIILLGLAAPILPFVDTNLTEHGITRNSDGKLLVPPFPPSKEFPLGSNHKGVDILSIILIGTKETLIVVFATAILRYLLAIPLGIGAFYFRFIKVLLKGLNQLFSYLPPIFFVGVIVGLPFILFSHYHSLWMIFVIAIIEVGRVSDIFLKNMEETNKKPFVESGIVTGCTRFTLFKKYFWPELQPHVFTNFFNDLGRILFLIAQLGIVAIFISHEFFTTESGAYELTNSSNAWPTLFIDLLHNIWGKTWIPYSAVTIITLTLFSLHLIANGLENYFQRKTNKSQGVGV</sequence>
<feature type="transmembrane region" description="Helical" evidence="6">
    <location>
        <begin position="80"/>
        <end position="105"/>
    </location>
</feature>
<dbReference type="GO" id="GO:0055085">
    <property type="term" value="P:transmembrane transport"/>
    <property type="evidence" value="ECO:0007669"/>
    <property type="project" value="InterPro"/>
</dbReference>
<dbReference type="PANTHER" id="PTHR43839">
    <property type="entry name" value="OPPC IN A BINDING PROTEIN-DEPENDENT TRANSPORT SYSTEM"/>
    <property type="match status" value="1"/>
</dbReference>
<evidence type="ECO:0000256" key="2">
    <source>
        <dbReference type="ARBA" id="ARBA00022448"/>
    </source>
</evidence>
<dbReference type="InterPro" id="IPR035906">
    <property type="entry name" value="MetI-like_sf"/>
</dbReference>
<feature type="transmembrane region" description="Helical" evidence="6">
    <location>
        <begin position="263"/>
        <end position="283"/>
    </location>
</feature>
<evidence type="ECO:0000313" key="8">
    <source>
        <dbReference type="EMBL" id="MDH5162620.1"/>
    </source>
</evidence>
<comment type="subcellular location">
    <subcellularLocation>
        <location evidence="1">Membrane</location>
        <topology evidence="1">Multi-pass membrane protein</topology>
    </subcellularLocation>
</comment>
<feature type="transmembrane region" description="Helical" evidence="6">
    <location>
        <begin position="212"/>
        <end position="231"/>
    </location>
</feature>
<dbReference type="Gene3D" id="1.10.3720.10">
    <property type="entry name" value="MetI-like"/>
    <property type="match status" value="1"/>
</dbReference>
<gene>
    <name evidence="8" type="ORF">P5X88_16930</name>
</gene>
<proteinExistence type="predicted"/>
<evidence type="ECO:0000256" key="1">
    <source>
        <dbReference type="ARBA" id="ARBA00004141"/>
    </source>
</evidence>
<evidence type="ECO:0000256" key="6">
    <source>
        <dbReference type="SAM" id="Phobius"/>
    </source>
</evidence>
<dbReference type="InterPro" id="IPR000515">
    <property type="entry name" value="MetI-like"/>
</dbReference>
<dbReference type="Proteomes" id="UP001159179">
    <property type="component" value="Unassembled WGS sequence"/>
</dbReference>
<name>A0AAW6SWN6_9BACI</name>
<evidence type="ECO:0000313" key="9">
    <source>
        <dbReference type="Proteomes" id="UP001159179"/>
    </source>
</evidence>
<organism evidence="8 9">
    <name type="scientific">Heyndrickxia oleronia</name>
    <dbReference type="NCBI Taxonomy" id="38875"/>
    <lineage>
        <taxon>Bacteria</taxon>
        <taxon>Bacillati</taxon>
        <taxon>Bacillota</taxon>
        <taxon>Bacilli</taxon>
        <taxon>Bacillales</taxon>
        <taxon>Bacillaceae</taxon>
        <taxon>Heyndrickxia</taxon>
    </lineage>
</organism>
<dbReference type="SUPFAM" id="SSF161098">
    <property type="entry name" value="MetI-like"/>
    <property type="match status" value="1"/>
</dbReference>
<dbReference type="PANTHER" id="PTHR43839:SF3">
    <property type="entry name" value="OLIGOPEPTIDE ABC TRANSPORTER, PERMEASE PROTEIN"/>
    <property type="match status" value="1"/>
</dbReference>
<keyword evidence="4 6" id="KW-1133">Transmembrane helix</keyword>
<keyword evidence="5 6" id="KW-0472">Membrane</keyword>
<keyword evidence="2" id="KW-0813">Transport</keyword>
<evidence type="ECO:0000256" key="5">
    <source>
        <dbReference type="ARBA" id="ARBA00023136"/>
    </source>
</evidence>
<dbReference type="AlphaFoldDB" id="A0AAW6SWN6"/>
<comment type="caution">
    <text evidence="8">The sequence shown here is derived from an EMBL/GenBank/DDBJ whole genome shotgun (WGS) entry which is preliminary data.</text>
</comment>
<evidence type="ECO:0000256" key="3">
    <source>
        <dbReference type="ARBA" id="ARBA00022692"/>
    </source>
</evidence>
<dbReference type="CDD" id="cd06261">
    <property type="entry name" value="TM_PBP2"/>
    <property type="match status" value="1"/>
</dbReference>